<evidence type="ECO:0000256" key="1">
    <source>
        <dbReference type="SAM" id="MobiDB-lite"/>
    </source>
</evidence>
<gene>
    <name evidence="2" type="ORF">BGZ80_009769</name>
</gene>
<sequence length="573" mass="64793">MSDIQQPKNIAVEALALPEIVNAIAQHIRPRWILAKACLVCKAWKEAWTPLLWRNLNFNRTEDEIPSSIKQYGYHVKSLDFHNPEDPHLDLVLPFCPNLQRLMLVDTFITMRVLAPFLKNNHFGRTLRSIELEVYAIQAKELLPILAKHCRRLEYIDILFMQRGMSVVKHSVLMRLLKSCSHLRELALAKVSIVDDDNGDGNDGAEGIRGEEGTDDSTDEEEEGVDDQSRKKSRLEILDLGQTDQSDKSLLELLQQCPNLLGIYFGLNGKLTDNLIVKVPELCPKVDSLSFYQPLGLTSSGIAQLLQGTPSNCLELRYLKLTGSPTNDQMVKQVAYSQARSLVTLNLQRSSMVTDDSMEAILKHCCRLKSLLLKGTNVTPAIMQGPQDSWGCYETLDQLDIRGIGILSLPRFYDPEDWRIENNREVFKVIKRRIEMLPKLKRLAMSFFGLRKELIQGFGNDDDGDGRESQENGTENDSEKQGVEVDHDGQPSPPPLPPPANVPKKRVRLEVLSIQGIGDKFSAEDFSIFLKNYPSLRTLMLSGGHINSELEHMLRVANIKYQDPREMILALDN</sequence>
<evidence type="ECO:0008006" key="4">
    <source>
        <dbReference type="Google" id="ProtNLM"/>
    </source>
</evidence>
<feature type="compositionally biased region" description="Acidic residues" evidence="1">
    <location>
        <begin position="213"/>
        <end position="226"/>
    </location>
</feature>
<feature type="region of interest" description="Disordered" evidence="1">
    <location>
        <begin position="198"/>
        <end position="231"/>
    </location>
</feature>
<dbReference type="Gene3D" id="3.80.10.10">
    <property type="entry name" value="Ribonuclease Inhibitor"/>
    <property type="match status" value="2"/>
</dbReference>
<feature type="compositionally biased region" description="Basic and acidic residues" evidence="1">
    <location>
        <begin position="477"/>
        <end position="489"/>
    </location>
</feature>
<protein>
    <recommendedName>
        <fullName evidence="4">F-box domain-containing protein</fullName>
    </recommendedName>
</protein>
<dbReference type="SUPFAM" id="SSF81383">
    <property type="entry name" value="F-box domain"/>
    <property type="match status" value="1"/>
</dbReference>
<feature type="region of interest" description="Disordered" evidence="1">
    <location>
        <begin position="459"/>
        <end position="503"/>
    </location>
</feature>
<comment type="caution">
    <text evidence="2">The sequence shown here is derived from an EMBL/GenBank/DDBJ whole genome shotgun (WGS) entry which is preliminary data.</text>
</comment>
<dbReference type="OrthoDB" id="2357028at2759"/>
<dbReference type="GO" id="GO:0019005">
    <property type="term" value="C:SCF ubiquitin ligase complex"/>
    <property type="evidence" value="ECO:0007669"/>
    <property type="project" value="TreeGrafter"/>
</dbReference>
<name>A0A9P6T0I4_9FUNG</name>
<organism evidence="2 3">
    <name type="scientific">Entomortierella chlamydospora</name>
    <dbReference type="NCBI Taxonomy" id="101097"/>
    <lineage>
        <taxon>Eukaryota</taxon>
        <taxon>Fungi</taxon>
        <taxon>Fungi incertae sedis</taxon>
        <taxon>Mucoromycota</taxon>
        <taxon>Mortierellomycotina</taxon>
        <taxon>Mortierellomycetes</taxon>
        <taxon>Mortierellales</taxon>
        <taxon>Mortierellaceae</taxon>
        <taxon>Entomortierella</taxon>
    </lineage>
</organism>
<accession>A0A9P6T0I4</accession>
<feature type="compositionally biased region" description="Pro residues" evidence="1">
    <location>
        <begin position="491"/>
        <end position="501"/>
    </location>
</feature>
<evidence type="ECO:0000313" key="2">
    <source>
        <dbReference type="EMBL" id="KAG0015593.1"/>
    </source>
</evidence>
<dbReference type="Proteomes" id="UP000703661">
    <property type="component" value="Unassembled WGS sequence"/>
</dbReference>
<dbReference type="PANTHER" id="PTHR13318">
    <property type="entry name" value="PARTNER OF PAIRED, ISOFORM B-RELATED"/>
    <property type="match status" value="1"/>
</dbReference>
<evidence type="ECO:0000313" key="3">
    <source>
        <dbReference type="Proteomes" id="UP000703661"/>
    </source>
</evidence>
<dbReference type="InterPro" id="IPR036047">
    <property type="entry name" value="F-box-like_dom_sf"/>
</dbReference>
<proteinExistence type="predicted"/>
<dbReference type="InterPro" id="IPR032675">
    <property type="entry name" value="LRR_dom_sf"/>
</dbReference>
<dbReference type="AlphaFoldDB" id="A0A9P6T0I4"/>
<keyword evidence="3" id="KW-1185">Reference proteome</keyword>
<dbReference type="EMBL" id="JAAAID010000613">
    <property type="protein sequence ID" value="KAG0015593.1"/>
    <property type="molecule type" value="Genomic_DNA"/>
</dbReference>
<dbReference type="GO" id="GO:0031146">
    <property type="term" value="P:SCF-dependent proteasomal ubiquitin-dependent protein catabolic process"/>
    <property type="evidence" value="ECO:0007669"/>
    <property type="project" value="TreeGrafter"/>
</dbReference>
<dbReference type="SUPFAM" id="SSF52047">
    <property type="entry name" value="RNI-like"/>
    <property type="match status" value="1"/>
</dbReference>
<reference evidence="2" key="1">
    <citation type="journal article" date="2020" name="Fungal Divers.">
        <title>Resolving the Mortierellaceae phylogeny through synthesis of multi-gene phylogenetics and phylogenomics.</title>
        <authorList>
            <person name="Vandepol N."/>
            <person name="Liber J."/>
            <person name="Desiro A."/>
            <person name="Na H."/>
            <person name="Kennedy M."/>
            <person name="Barry K."/>
            <person name="Grigoriev I.V."/>
            <person name="Miller A.N."/>
            <person name="O'Donnell K."/>
            <person name="Stajich J.E."/>
            <person name="Bonito G."/>
        </authorList>
    </citation>
    <scope>NUCLEOTIDE SEQUENCE</scope>
    <source>
        <strain evidence="2">NRRL 2769</strain>
    </source>
</reference>